<evidence type="ECO:0000313" key="1">
    <source>
        <dbReference type="EMBL" id="MPC64593.1"/>
    </source>
</evidence>
<reference evidence="1 2" key="1">
    <citation type="submission" date="2019-05" db="EMBL/GenBank/DDBJ databases">
        <title>Another draft genome of Portunus trituberculatus and its Hox gene families provides insights of decapod evolution.</title>
        <authorList>
            <person name="Jeong J.-H."/>
            <person name="Song I."/>
            <person name="Kim S."/>
            <person name="Choi T."/>
            <person name="Kim D."/>
            <person name="Ryu S."/>
            <person name="Kim W."/>
        </authorList>
    </citation>
    <scope>NUCLEOTIDE SEQUENCE [LARGE SCALE GENOMIC DNA]</scope>
    <source>
        <tissue evidence="1">Muscle</tissue>
    </source>
</reference>
<name>A0A5B7H3G2_PORTR</name>
<accession>A0A5B7H3G2</accession>
<organism evidence="1 2">
    <name type="scientific">Portunus trituberculatus</name>
    <name type="common">Swimming crab</name>
    <name type="synonym">Neptunus trituberculatus</name>
    <dbReference type="NCBI Taxonomy" id="210409"/>
    <lineage>
        <taxon>Eukaryota</taxon>
        <taxon>Metazoa</taxon>
        <taxon>Ecdysozoa</taxon>
        <taxon>Arthropoda</taxon>
        <taxon>Crustacea</taxon>
        <taxon>Multicrustacea</taxon>
        <taxon>Malacostraca</taxon>
        <taxon>Eumalacostraca</taxon>
        <taxon>Eucarida</taxon>
        <taxon>Decapoda</taxon>
        <taxon>Pleocyemata</taxon>
        <taxon>Brachyura</taxon>
        <taxon>Eubrachyura</taxon>
        <taxon>Portunoidea</taxon>
        <taxon>Portunidae</taxon>
        <taxon>Portuninae</taxon>
        <taxon>Portunus</taxon>
    </lineage>
</organism>
<dbReference type="EMBL" id="VSRR010022288">
    <property type="protein sequence ID" value="MPC64593.1"/>
    <property type="molecule type" value="Genomic_DNA"/>
</dbReference>
<gene>
    <name evidence="1" type="ORF">E2C01_058711</name>
</gene>
<sequence length="75" mass="8423">MVKICPSISISTSTSLHLPPELPRNISLHLHLHLHAPPPSASTFQLNHRCCISPARFQFFIGGEYTVARQKRMFG</sequence>
<dbReference type="AlphaFoldDB" id="A0A5B7H3G2"/>
<protein>
    <submittedName>
        <fullName evidence="1">Uncharacterized protein</fullName>
    </submittedName>
</protein>
<evidence type="ECO:0000313" key="2">
    <source>
        <dbReference type="Proteomes" id="UP000324222"/>
    </source>
</evidence>
<dbReference type="Proteomes" id="UP000324222">
    <property type="component" value="Unassembled WGS sequence"/>
</dbReference>
<keyword evidence="2" id="KW-1185">Reference proteome</keyword>
<proteinExistence type="predicted"/>
<comment type="caution">
    <text evidence="1">The sequence shown here is derived from an EMBL/GenBank/DDBJ whole genome shotgun (WGS) entry which is preliminary data.</text>
</comment>